<evidence type="ECO:0000313" key="2">
    <source>
        <dbReference type="Proteomes" id="UP000542695"/>
    </source>
</evidence>
<dbReference type="AlphaFoldDB" id="A0A7Y8D3C6"/>
<proteinExistence type="predicted"/>
<reference evidence="1 2" key="1">
    <citation type="submission" date="2020-04" db="EMBL/GenBank/DDBJ databases">
        <title>Molecular characterization of pseudomonads from Agaricus bisporus reveal novel blotch 2 pathogens in Western Europe.</title>
        <authorList>
            <person name="Taparia T."/>
            <person name="Krijger M."/>
            <person name="Haynes E."/>
            <person name="Elpinstone J.G."/>
            <person name="Noble R."/>
            <person name="Van Der Wolf J."/>
        </authorList>
    </citation>
    <scope>NUCLEOTIDE SEQUENCE [LARGE SCALE GENOMIC DNA]</scope>
    <source>
        <strain evidence="1 2">P7765</strain>
    </source>
</reference>
<dbReference type="RefSeq" id="WP_177011046.1">
    <property type="nucleotide sequence ID" value="NZ_JACARV010000080.1"/>
</dbReference>
<evidence type="ECO:0000313" key="1">
    <source>
        <dbReference type="EMBL" id="NWC83150.1"/>
    </source>
</evidence>
<sequence>MQDIERKVIRWLLSGDTGVSSTALCAHMIGEKPEEDDYSPPSDPSDLGRCLRLLEILPEWKARVPEMAVHGPGWAGLVEQWETIVNLYYNEGGVPIAQRERSPETYKAMKLAIAHGYRNDPRYICSFDPDGTLYSATFKDTAEDAEA</sequence>
<name>A0A7Y8D3C6_PSEPU</name>
<gene>
    <name evidence="1" type="ORF">HX798_23085</name>
</gene>
<dbReference type="EMBL" id="JACARV010000080">
    <property type="protein sequence ID" value="NWC83150.1"/>
    <property type="molecule type" value="Genomic_DNA"/>
</dbReference>
<comment type="caution">
    <text evidence="1">The sequence shown here is derived from an EMBL/GenBank/DDBJ whole genome shotgun (WGS) entry which is preliminary data.</text>
</comment>
<organism evidence="1 2">
    <name type="scientific">Pseudomonas putida</name>
    <name type="common">Arthrobacter siderocapsulatus</name>
    <dbReference type="NCBI Taxonomy" id="303"/>
    <lineage>
        <taxon>Bacteria</taxon>
        <taxon>Pseudomonadati</taxon>
        <taxon>Pseudomonadota</taxon>
        <taxon>Gammaproteobacteria</taxon>
        <taxon>Pseudomonadales</taxon>
        <taxon>Pseudomonadaceae</taxon>
        <taxon>Pseudomonas</taxon>
    </lineage>
</organism>
<protein>
    <submittedName>
        <fullName evidence="1">Uncharacterized protein</fullName>
    </submittedName>
</protein>
<dbReference type="Proteomes" id="UP000542695">
    <property type="component" value="Unassembled WGS sequence"/>
</dbReference>
<accession>A0A7Y8D3C6</accession>